<dbReference type="AlphaFoldDB" id="A0A9W6LL79"/>
<reference evidence="9" key="1">
    <citation type="submission" date="2022-12" db="EMBL/GenBank/DDBJ databases">
        <title>Reference genome sequencing for broad-spectrum identification of bacterial and archaeal isolates by mass spectrometry.</title>
        <authorList>
            <person name="Sekiguchi Y."/>
            <person name="Tourlousse D.M."/>
        </authorList>
    </citation>
    <scope>NUCLEOTIDE SEQUENCE</scope>
    <source>
        <strain evidence="9">10succ1</strain>
    </source>
</reference>
<proteinExistence type="inferred from homology"/>
<dbReference type="PANTHER" id="PTHR43386:SF22">
    <property type="entry name" value="OLIGOPEPTIDE TRANSPORT SYSTEM PERMEASE PROTEIN OPPC"/>
    <property type="match status" value="1"/>
</dbReference>
<evidence type="ECO:0000313" key="10">
    <source>
        <dbReference type="Proteomes" id="UP001144471"/>
    </source>
</evidence>
<dbReference type="EMBL" id="BSDY01000002">
    <property type="protein sequence ID" value="GLI55036.1"/>
    <property type="molecule type" value="Genomic_DNA"/>
</dbReference>
<comment type="caution">
    <text evidence="9">The sequence shown here is derived from an EMBL/GenBank/DDBJ whole genome shotgun (WGS) entry which is preliminary data.</text>
</comment>
<dbReference type="RefSeq" id="WP_281833273.1">
    <property type="nucleotide sequence ID" value="NZ_BSDY01000002.1"/>
</dbReference>
<gene>
    <name evidence="9" type="ORF">PM10SUCC1_05510</name>
</gene>
<evidence type="ECO:0000259" key="8">
    <source>
        <dbReference type="PROSITE" id="PS50928"/>
    </source>
</evidence>
<dbReference type="InterPro" id="IPR050366">
    <property type="entry name" value="BP-dependent_transpt_permease"/>
</dbReference>
<evidence type="ECO:0000256" key="3">
    <source>
        <dbReference type="ARBA" id="ARBA00022475"/>
    </source>
</evidence>
<dbReference type="Gene3D" id="1.10.3720.10">
    <property type="entry name" value="MetI-like"/>
    <property type="match status" value="1"/>
</dbReference>
<feature type="transmembrane region" description="Helical" evidence="7">
    <location>
        <begin position="228"/>
        <end position="248"/>
    </location>
</feature>
<keyword evidence="3" id="KW-1003">Cell membrane</keyword>
<feature type="transmembrane region" description="Helical" evidence="7">
    <location>
        <begin position="360"/>
        <end position="381"/>
    </location>
</feature>
<evidence type="ECO:0000256" key="4">
    <source>
        <dbReference type="ARBA" id="ARBA00022692"/>
    </source>
</evidence>
<accession>A0A9W6LL79</accession>
<sequence>MVNKWEKVPKEALEKDKVMRRSLTYWEDAWRRLKHNKLSMLGLVTIILIFMTAVFGPMFSKFSYEDQNLDFGNIPPRMEIYKVTDSDYLYIHAEYKAILVSEKGELQELLEPLKTDLAKGQRVYNIDGREVVLDFSNVKKLKKNPELKRFEVIVDGETRDIYKKVWNKTNIFGTDAHGRDMFIRVLYGARISLLVALMATIVNFFVGVIYGGVSGYLGGRADTIMMRLIDLISTIPLLLYVILLMVIIEPGLKTIILAMGLTFWVRMARIVRGQSLSIKEHEYVLAAKTIGASSRRIIMRHIIPNAMGPIIVSLTMMIPSAIFTESFLSFIGLGVSAPQASWGTLASDALGGLRTYPYQLLFPAMAISITMLAFNFLGDGLRDALDPRLRK</sequence>
<keyword evidence="2 7" id="KW-0813">Transport</keyword>
<comment type="similarity">
    <text evidence="7">Belongs to the binding-protein-dependent transport system permease family.</text>
</comment>
<keyword evidence="6 7" id="KW-0472">Membrane</keyword>
<dbReference type="InterPro" id="IPR000515">
    <property type="entry name" value="MetI-like"/>
</dbReference>
<comment type="subcellular location">
    <subcellularLocation>
        <location evidence="1 7">Cell membrane</location>
        <topology evidence="1 7">Multi-pass membrane protein</topology>
    </subcellularLocation>
</comment>
<dbReference type="PROSITE" id="PS50928">
    <property type="entry name" value="ABC_TM1"/>
    <property type="match status" value="1"/>
</dbReference>
<evidence type="ECO:0000256" key="6">
    <source>
        <dbReference type="ARBA" id="ARBA00023136"/>
    </source>
</evidence>
<evidence type="ECO:0000256" key="7">
    <source>
        <dbReference type="RuleBase" id="RU363032"/>
    </source>
</evidence>
<keyword evidence="10" id="KW-1185">Reference proteome</keyword>
<keyword evidence="4 7" id="KW-0812">Transmembrane</keyword>
<dbReference type="PANTHER" id="PTHR43386">
    <property type="entry name" value="OLIGOPEPTIDE TRANSPORT SYSTEM PERMEASE PROTEIN APPC"/>
    <property type="match status" value="1"/>
</dbReference>
<feature type="domain" description="ABC transmembrane type-1" evidence="8">
    <location>
        <begin position="189"/>
        <end position="378"/>
    </location>
</feature>
<dbReference type="GO" id="GO:0055085">
    <property type="term" value="P:transmembrane transport"/>
    <property type="evidence" value="ECO:0007669"/>
    <property type="project" value="InterPro"/>
</dbReference>
<dbReference type="CDD" id="cd06261">
    <property type="entry name" value="TM_PBP2"/>
    <property type="match status" value="1"/>
</dbReference>
<dbReference type="SUPFAM" id="SSF161098">
    <property type="entry name" value="MetI-like"/>
    <property type="match status" value="1"/>
</dbReference>
<dbReference type="InterPro" id="IPR035906">
    <property type="entry name" value="MetI-like_sf"/>
</dbReference>
<keyword evidence="5 7" id="KW-1133">Transmembrane helix</keyword>
<dbReference type="Pfam" id="PF00528">
    <property type="entry name" value="BPD_transp_1"/>
    <property type="match status" value="1"/>
</dbReference>
<evidence type="ECO:0000256" key="2">
    <source>
        <dbReference type="ARBA" id="ARBA00022448"/>
    </source>
</evidence>
<feature type="transmembrane region" description="Helical" evidence="7">
    <location>
        <begin position="191"/>
        <end position="216"/>
    </location>
</feature>
<dbReference type="Proteomes" id="UP001144471">
    <property type="component" value="Unassembled WGS sequence"/>
</dbReference>
<name>A0A9W6LL79_9FUSO</name>
<evidence type="ECO:0000313" key="9">
    <source>
        <dbReference type="EMBL" id="GLI55036.1"/>
    </source>
</evidence>
<dbReference type="GO" id="GO:0005886">
    <property type="term" value="C:plasma membrane"/>
    <property type="evidence" value="ECO:0007669"/>
    <property type="project" value="UniProtKB-SubCell"/>
</dbReference>
<organism evidence="9 10">
    <name type="scientific">Propionigenium maris DSM 9537</name>
    <dbReference type="NCBI Taxonomy" id="1123000"/>
    <lineage>
        <taxon>Bacteria</taxon>
        <taxon>Fusobacteriati</taxon>
        <taxon>Fusobacteriota</taxon>
        <taxon>Fusobacteriia</taxon>
        <taxon>Fusobacteriales</taxon>
        <taxon>Fusobacteriaceae</taxon>
        <taxon>Propionigenium</taxon>
    </lineage>
</organism>
<evidence type="ECO:0000256" key="1">
    <source>
        <dbReference type="ARBA" id="ARBA00004651"/>
    </source>
</evidence>
<evidence type="ECO:0000256" key="5">
    <source>
        <dbReference type="ARBA" id="ARBA00022989"/>
    </source>
</evidence>
<dbReference type="InterPro" id="IPR025966">
    <property type="entry name" value="OppC_N"/>
</dbReference>
<feature type="transmembrane region" description="Helical" evidence="7">
    <location>
        <begin position="302"/>
        <end position="323"/>
    </location>
</feature>
<protein>
    <recommendedName>
        <fullName evidence="8">ABC transmembrane type-1 domain-containing protein</fullName>
    </recommendedName>
</protein>
<feature type="transmembrane region" description="Helical" evidence="7">
    <location>
        <begin position="40"/>
        <end position="59"/>
    </location>
</feature>
<dbReference type="Pfam" id="PF12911">
    <property type="entry name" value="OppC_N"/>
    <property type="match status" value="1"/>
</dbReference>